<evidence type="ECO:0000256" key="1">
    <source>
        <dbReference type="SAM" id="MobiDB-lite"/>
    </source>
</evidence>
<feature type="region of interest" description="Disordered" evidence="1">
    <location>
        <begin position="1"/>
        <end position="29"/>
    </location>
</feature>
<dbReference type="HOGENOM" id="CLU_597443_0_0_1"/>
<proteinExistence type="predicted"/>
<name>A0A0C3QW22_9AGAM</name>
<dbReference type="AlphaFoldDB" id="A0A0C3QW22"/>
<keyword evidence="3" id="KW-1185">Reference proteome</keyword>
<accession>A0A0C3QW22</accession>
<gene>
    <name evidence="2" type="ORF">M407DRAFT_4233</name>
</gene>
<sequence length="458" mass="51581">MRAISAPEYADAPDNISPEEDGKEAKRQYQRQATSCRAALWLLEMASNREDQLIAVRFLYTVRIPREVWASVIINSEQLQLLISLTLEAFAFWRSQPTEKTQETVEHFGRALCHVLSQSPETTERWKELNPLRENGRSGLGERFLLELSSSQQTPSVPDPVGGEYTLQYAMLRTLILMKDIPIESHRWTNLKFIIKKEGQDSQVLGLWARLVYQRFGHSEKHPLLQFAPLSPVVSKKQGESPISDFPLALVCGVSTLKAVERQAAPNDVASMVLDAIEIYNVCVQKTEQLVKDKKLLPPLPKLVANAMIKMMTLATDGFLGSVAAVILNFDQVEDGNPVKRRDLQCRLTRAFLSVWRHCSTIPDIEWPMEKMLAVINSASSATELLLGRYAAPISREARAAQNTTLNQDALFDTQNRLKQLLDWTNERLSKSTFIGSETTQAISMQLTQQMDGESPPC</sequence>
<evidence type="ECO:0000313" key="2">
    <source>
        <dbReference type="EMBL" id="KIO33009.1"/>
    </source>
</evidence>
<reference evidence="3" key="2">
    <citation type="submission" date="2015-01" db="EMBL/GenBank/DDBJ databases">
        <title>Evolutionary Origins and Diversification of the Mycorrhizal Mutualists.</title>
        <authorList>
            <consortium name="DOE Joint Genome Institute"/>
            <consortium name="Mycorrhizal Genomics Consortium"/>
            <person name="Kohler A."/>
            <person name="Kuo A."/>
            <person name="Nagy L.G."/>
            <person name="Floudas D."/>
            <person name="Copeland A."/>
            <person name="Barry K.W."/>
            <person name="Cichocki N."/>
            <person name="Veneault-Fourrey C."/>
            <person name="LaButti K."/>
            <person name="Lindquist E.A."/>
            <person name="Lipzen A."/>
            <person name="Lundell T."/>
            <person name="Morin E."/>
            <person name="Murat C."/>
            <person name="Riley R."/>
            <person name="Ohm R."/>
            <person name="Sun H."/>
            <person name="Tunlid A."/>
            <person name="Henrissat B."/>
            <person name="Grigoriev I.V."/>
            <person name="Hibbett D.S."/>
            <person name="Martin F."/>
        </authorList>
    </citation>
    <scope>NUCLEOTIDE SEQUENCE [LARGE SCALE GENOMIC DNA]</scope>
    <source>
        <strain evidence="3">MUT 4182</strain>
    </source>
</reference>
<evidence type="ECO:0000313" key="3">
    <source>
        <dbReference type="Proteomes" id="UP000054248"/>
    </source>
</evidence>
<dbReference type="EMBL" id="KN822951">
    <property type="protein sequence ID" value="KIO33009.1"/>
    <property type="molecule type" value="Genomic_DNA"/>
</dbReference>
<organism evidence="2 3">
    <name type="scientific">Tulasnella calospora MUT 4182</name>
    <dbReference type="NCBI Taxonomy" id="1051891"/>
    <lineage>
        <taxon>Eukaryota</taxon>
        <taxon>Fungi</taxon>
        <taxon>Dikarya</taxon>
        <taxon>Basidiomycota</taxon>
        <taxon>Agaricomycotina</taxon>
        <taxon>Agaricomycetes</taxon>
        <taxon>Cantharellales</taxon>
        <taxon>Tulasnellaceae</taxon>
        <taxon>Tulasnella</taxon>
    </lineage>
</organism>
<reference evidence="2 3" key="1">
    <citation type="submission" date="2014-04" db="EMBL/GenBank/DDBJ databases">
        <authorList>
            <consortium name="DOE Joint Genome Institute"/>
            <person name="Kuo A."/>
            <person name="Girlanda M."/>
            <person name="Perotto S."/>
            <person name="Kohler A."/>
            <person name="Nagy L.G."/>
            <person name="Floudas D."/>
            <person name="Copeland A."/>
            <person name="Barry K.W."/>
            <person name="Cichocki N."/>
            <person name="Veneault-Fourrey C."/>
            <person name="LaButti K."/>
            <person name="Lindquist E.A."/>
            <person name="Lipzen A."/>
            <person name="Lundell T."/>
            <person name="Morin E."/>
            <person name="Murat C."/>
            <person name="Sun H."/>
            <person name="Tunlid A."/>
            <person name="Henrissat B."/>
            <person name="Grigoriev I.V."/>
            <person name="Hibbett D.S."/>
            <person name="Martin F."/>
            <person name="Nordberg H.P."/>
            <person name="Cantor M.N."/>
            <person name="Hua S.X."/>
        </authorList>
    </citation>
    <scope>NUCLEOTIDE SEQUENCE [LARGE SCALE GENOMIC DNA]</scope>
    <source>
        <strain evidence="2 3">MUT 4182</strain>
    </source>
</reference>
<protein>
    <submittedName>
        <fullName evidence="2">Uncharacterized protein</fullName>
    </submittedName>
</protein>
<dbReference type="Proteomes" id="UP000054248">
    <property type="component" value="Unassembled WGS sequence"/>
</dbReference>
<dbReference type="OrthoDB" id="3219854at2759"/>